<feature type="region of interest" description="Disordered" evidence="1">
    <location>
        <begin position="1"/>
        <end position="64"/>
    </location>
</feature>
<accession>A0A9P3GS13</accession>
<evidence type="ECO:0000256" key="1">
    <source>
        <dbReference type="SAM" id="MobiDB-lite"/>
    </source>
</evidence>
<organism evidence="2 3">
    <name type="scientific">Phanerochaete sordida</name>
    <dbReference type="NCBI Taxonomy" id="48140"/>
    <lineage>
        <taxon>Eukaryota</taxon>
        <taxon>Fungi</taxon>
        <taxon>Dikarya</taxon>
        <taxon>Basidiomycota</taxon>
        <taxon>Agaricomycotina</taxon>
        <taxon>Agaricomycetes</taxon>
        <taxon>Polyporales</taxon>
        <taxon>Phanerochaetaceae</taxon>
        <taxon>Phanerochaete</taxon>
    </lineage>
</organism>
<proteinExistence type="predicted"/>
<dbReference type="Proteomes" id="UP000703269">
    <property type="component" value="Unassembled WGS sequence"/>
</dbReference>
<name>A0A9P3GS13_9APHY</name>
<comment type="caution">
    <text evidence="2">The sequence shown here is derived from an EMBL/GenBank/DDBJ whole genome shotgun (WGS) entry which is preliminary data.</text>
</comment>
<protein>
    <submittedName>
        <fullName evidence="2">Uncharacterized protein</fullName>
    </submittedName>
</protein>
<evidence type="ECO:0000313" key="2">
    <source>
        <dbReference type="EMBL" id="GJF00774.1"/>
    </source>
</evidence>
<feature type="compositionally biased region" description="Basic and acidic residues" evidence="1">
    <location>
        <begin position="34"/>
        <end position="51"/>
    </location>
</feature>
<keyword evidence="3" id="KW-1185">Reference proteome</keyword>
<reference evidence="2 3" key="1">
    <citation type="submission" date="2021-08" db="EMBL/GenBank/DDBJ databases">
        <title>Draft Genome Sequence of Phanerochaete sordida strain YK-624.</title>
        <authorList>
            <person name="Mori T."/>
            <person name="Dohra H."/>
            <person name="Suzuki T."/>
            <person name="Kawagishi H."/>
            <person name="Hirai H."/>
        </authorList>
    </citation>
    <scope>NUCLEOTIDE SEQUENCE [LARGE SCALE GENOMIC DNA]</scope>
    <source>
        <strain evidence="2 3">YK-624</strain>
    </source>
</reference>
<evidence type="ECO:0000313" key="3">
    <source>
        <dbReference type="Proteomes" id="UP000703269"/>
    </source>
</evidence>
<dbReference type="EMBL" id="BPQB01000200">
    <property type="protein sequence ID" value="GJF00774.1"/>
    <property type="molecule type" value="Genomic_DNA"/>
</dbReference>
<gene>
    <name evidence="2" type="ORF">PsYK624_170750</name>
</gene>
<dbReference type="AlphaFoldDB" id="A0A9P3GS13"/>
<sequence>MFSSTTRSRTPRPLPSARAVPAPHPGTRGPPRHLQRDETADGRRVRTDRLPDMTQGGLTRACPC</sequence>